<gene>
    <name evidence="4" type="ORF">FUA22_11150</name>
</gene>
<dbReference type="InterPro" id="IPR051012">
    <property type="entry name" value="CellSynth/LPSAsmb/PSIAsmb"/>
</dbReference>
<dbReference type="InterPro" id="IPR019734">
    <property type="entry name" value="TPR_rpt"/>
</dbReference>
<accession>A0A5C7GHQ8</accession>
<dbReference type="Pfam" id="PF13181">
    <property type="entry name" value="TPR_8"/>
    <property type="match status" value="3"/>
</dbReference>
<protein>
    <submittedName>
        <fullName evidence="4">Uncharacterized protein</fullName>
    </submittedName>
</protein>
<dbReference type="EMBL" id="VRKQ01000010">
    <property type="protein sequence ID" value="TXG37114.1"/>
    <property type="molecule type" value="Genomic_DNA"/>
</dbReference>
<proteinExistence type="predicted"/>
<organism evidence="4 5">
    <name type="scientific">Seonamhaeicola maritimus</name>
    <dbReference type="NCBI Taxonomy" id="2591822"/>
    <lineage>
        <taxon>Bacteria</taxon>
        <taxon>Pseudomonadati</taxon>
        <taxon>Bacteroidota</taxon>
        <taxon>Flavobacteriia</taxon>
        <taxon>Flavobacteriales</taxon>
        <taxon>Flavobacteriaceae</taxon>
    </lineage>
</organism>
<dbReference type="PROSITE" id="PS50005">
    <property type="entry name" value="TPR"/>
    <property type="match status" value="2"/>
</dbReference>
<name>A0A5C7GHQ8_9FLAO</name>
<keyword evidence="2 3" id="KW-0802">TPR repeat</keyword>
<reference evidence="4 5" key="1">
    <citation type="submission" date="2019-08" db="EMBL/GenBank/DDBJ databases">
        <title>Seonamhaeicola sediminis sp. nov., isolated from marine sediment.</title>
        <authorList>
            <person name="Cao W.R."/>
        </authorList>
    </citation>
    <scope>NUCLEOTIDE SEQUENCE [LARGE SCALE GENOMIC DNA]</scope>
    <source>
        <strain evidence="4 5">1505</strain>
    </source>
</reference>
<evidence type="ECO:0000313" key="4">
    <source>
        <dbReference type="EMBL" id="TXG37114.1"/>
    </source>
</evidence>
<evidence type="ECO:0000256" key="1">
    <source>
        <dbReference type="ARBA" id="ARBA00022737"/>
    </source>
</evidence>
<keyword evidence="1" id="KW-0677">Repeat</keyword>
<dbReference type="RefSeq" id="WP_147768326.1">
    <property type="nucleotide sequence ID" value="NZ_VRKQ01000010.1"/>
</dbReference>
<dbReference type="SUPFAM" id="SSF81901">
    <property type="entry name" value="HCP-like"/>
    <property type="match status" value="1"/>
</dbReference>
<dbReference type="PANTHER" id="PTHR45586">
    <property type="entry name" value="TPR REPEAT-CONTAINING PROTEIN PA4667"/>
    <property type="match status" value="1"/>
</dbReference>
<evidence type="ECO:0000256" key="2">
    <source>
        <dbReference type="ARBA" id="ARBA00022803"/>
    </source>
</evidence>
<dbReference type="Gene3D" id="1.25.40.10">
    <property type="entry name" value="Tetratricopeptide repeat domain"/>
    <property type="match status" value="3"/>
</dbReference>
<dbReference type="PANTHER" id="PTHR45586:SF14">
    <property type="entry name" value="TETRATRICOPEPTIDE TPR_2 REPEAT PROTEIN"/>
    <property type="match status" value="1"/>
</dbReference>
<evidence type="ECO:0000256" key="3">
    <source>
        <dbReference type="PROSITE-ProRule" id="PRU00339"/>
    </source>
</evidence>
<dbReference type="AlphaFoldDB" id="A0A5C7GHQ8"/>
<evidence type="ECO:0000313" key="5">
    <source>
        <dbReference type="Proteomes" id="UP000321080"/>
    </source>
</evidence>
<comment type="caution">
    <text evidence="4">The sequence shown here is derived from an EMBL/GenBank/DDBJ whole genome shotgun (WGS) entry which is preliminary data.</text>
</comment>
<dbReference type="SMART" id="SM00028">
    <property type="entry name" value="TPR"/>
    <property type="match status" value="5"/>
</dbReference>
<dbReference type="InterPro" id="IPR011990">
    <property type="entry name" value="TPR-like_helical_dom_sf"/>
</dbReference>
<dbReference type="SUPFAM" id="SSF48452">
    <property type="entry name" value="TPR-like"/>
    <property type="match status" value="1"/>
</dbReference>
<dbReference type="OrthoDB" id="1465784at2"/>
<feature type="repeat" description="TPR" evidence="3">
    <location>
        <begin position="317"/>
        <end position="350"/>
    </location>
</feature>
<keyword evidence="5" id="KW-1185">Reference proteome</keyword>
<dbReference type="Proteomes" id="UP000321080">
    <property type="component" value="Unassembled WGS sequence"/>
</dbReference>
<feature type="repeat" description="TPR" evidence="3">
    <location>
        <begin position="79"/>
        <end position="112"/>
    </location>
</feature>
<sequence length="456" mass="52900">MVERLKYKYYLFFLFGVIFILQPSYAQVDFNKTPEDDLGIVEDKFQEYFYEALKQKGIENYERAVESLLKCIELDESVPVLYFELGKSYNKLKNFGAAEDALKKAVNKDPDNEWFLDELYGYYASQNEYDNAIKTVKQLVDYHPDYKEDLASLYVRVKKYNDALKILDDLDKEHGISISRDMMRNRIYEATGRKKDQIKNLEQRVDNNPEKESNYLALIYRYSENNQKEKAFETAKELLKINPNSQLVHLALYKFYLDDNMPGKAVESMKIVVKSTQIKPEAKLKVLTDFVKFAGEHPEYEEDLMEATALVEGTNNSKTLIELGQYYLAKNSKVKALENFEAALKMEPNNFGVLKNVLLLYLDLEQFNVANEKSAKALENYPSQPLLYLINGVSFNNLNKPQKAIDTLEIGLDYIIDDVKMESDFYNQLSEAYTLLNNTVKAKTFSDKAKQLENTN</sequence>